<keyword evidence="2" id="KW-1185">Reference proteome</keyword>
<sequence length="81" mass="8489">MAVTVTFVAINVNTLNRGATVSVGENAQSGWAQHGKNNFGNGNMFGISFEGGVINTIIDNDIVDTPVADIQNVPTVQSQVL</sequence>
<evidence type="ECO:0000313" key="2">
    <source>
        <dbReference type="Proteomes" id="UP000028123"/>
    </source>
</evidence>
<dbReference type="RefSeq" id="WP_036681999.1">
    <property type="nucleotide sequence ID" value="NZ_JNVM01000010.1"/>
</dbReference>
<dbReference type="OrthoDB" id="2943866at2"/>
<dbReference type="EMBL" id="JNVM01000010">
    <property type="protein sequence ID" value="KEQ25623.1"/>
    <property type="molecule type" value="Genomic_DNA"/>
</dbReference>
<gene>
    <name evidence="1" type="ORF">ET33_02580</name>
</gene>
<accession>A0A081P4K0</accession>
<comment type="caution">
    <text evidence="1">The sequence shown here is derived from an EMBL/GenBank/DDBJ whole genome shotgun (WGS) entry which is preliminary data.</text>
</comment>
<reference evidence="1 2" key="1">
    <citation type="submission" date="2014-06" db="EMBL/GenBank/DDBJ databases">
        <title>Draft genome sequence of Paenibacillus sp. MSt1.</title>
        <authorList>
            <person name="Aw Y.K."/>
            <person name="Ong K.S."/>
            <person name="Gan H.M."/>
            <person name="Lee S.M."/>
        </authorList>
    </citation>
    <scope>NUCLEOTIDE SEQUENCE [LARGE SCALE GENOMIC DNA]</scope>
    <source>
        <strain evidence="1 2">MSt1</strain>
    </source>
</reference>
<dbReference type="AlphaFoldDB" id="A0A081P4K0"/>
<dbReference type="eggNOG" id="ENOG503440Z">
    <property type="taxonomic scope" value="Bacteria"/>
</dbReference>
<protein>
    <submittedName>
        <fullName evidence="1">Uncharacterized protein</fullName>
    </submittedName>
</protein>
<name>A0A081P4K0_9BACL</name>
<evidence type="ECO:0000313" key="1">
    <source>
        <dbReference type="EMBL" id="KEQ25623.1"/>
    </source>
</evidence>
<proteinExistence type="predicted"/>
<dbReference type="Proteomes" id="UP000028123">
    <property type="component" value="Unassembled WGS sequence"/>
</dbReference>
<organism evidence="1 2">
    <name type="scientific">Paenibacillus tyrfis</name>
    <dbReference type="NCBI Taxonomy" id="1501230"/>
    <lineage>
        <taxon>Bacteria</taxon>
        <taxon>Bacillati</taxon>
        <taxon>Bacillota</taxon>
        <taxon>Bacilli</taxon>
        <taxon>Bacillales</taxon>
        <taxon>Paenibacillaceae</taxon>
        <taxon>Paenibacillus</taxon>
    </lineage>
</organism>